<keyword evidence="2" id="KW-0732">Signal</keyword>
<evidence type="ECO:0000313" key="3">
    <source>
        <dbReference type="EMBL" id="OZI76425.1"/>
    </source>
</evidence>
<sequence length="324" mass="33607">MKPGLRSLLCTAALALLASASPAHAVYPAKPIRLVVGFPPGQATDIVARVLARQLQGALGQPAIVDNKAGAAGIIGAEAVAKAPADGYTLLVSSGGPMAINPSLYSNLSYDPLRDFEPVSLLAIVPQFLAVNVDVPAQNAADLVKLAKAAPDTLNYASTGNGVTGHLSMELFKQAQGIRMTHVPYKGSAAAVTDLMAGRVSAMFDTGPALLPHMRSGKLRILAVATTRRSSAAPDVPTIAEAGLGNLDTPSWVGVLAPKGTPREVIDTLHKALATWLDTPEVKNQLTAIGAEPAVMNDAEFSTYLRAEIDKWAVAVKLSGARVD</sequence>
<dbReference type="Proteomes" id="UP000215633">
    <property type="component" value="Unassembled WGS sequence"/>
</dbReference>
<reference evidence="4" key="1">
    <citation type="submission" date="2017-05" db="EMBL/GenBank/DDBJ databases">
        <title>Complete and WGS of Bordetella genogroups.</title>
        <authorList>
            <person name="Spilker T."/>
            <person name="Lipuma J."/>
        </authorList>
    </citation>
    <scope>NUCLEOTIDE SEQUENCE [LARGE SCALE GENOMIC DNA]</scope>
    <source>
        <strain evidence="4">AU8256</strain>
    </source>
</reference>
<dbReference type="AlphaFoldDB" id="A0A261VQP7"/>
<comment type="caution">
    <text evidence="3">The sequence shown here is derived from an EMBL/GenBank/DDBJ whole genome shotgun (WGS) entry which is preliminary data.</text>
</comment>
<dbReference type="PANTHER" id="PTHR42928:SF5">
    <property type="entry name" value="BLR1237 PROTEIN"/>
    <property type="match status" value="1"/>
</dbReference>
<dbReference type="PIRSF" id="PIRSF017082">
    <property type="entry name" value="YflP"/>
    <property type="match status" value="1"/>
</dbReference>
<organism evidence="3 4">
    <name type="scientific">Bordetella genomosp. 2</name>
    <dbReference type="NCBI Taxonomy" id="1983456"/>
    <lineage>
        <taxon>Bacteria</taxon>
        <taxon>Pseudomonadati</taxon>
        <taxon>Pseudomonadota</taxon>
        <taxon>Betaproteobacteria</taxon>
        <taxon>Burkholderiales</taxon>
        <taxon>Alcaligenaceae</taxon>
        <taxon>Bordetella</taxon>
    </lineage>
</organism>
<evidence type="ECO:0000256" key="2">
    <source>
        <dbReference type="SAM" id="SignalP"/>
    </source>
</evidence>
<dbReference type="RefSeq" id="WP_094807088.1">
    <property type="nucleotide sequence ID" value="NZ_NEVT01000006.1"/>
</dbReference>
<dbReference type="Pfam" id="PF03401">
    <property type="entry name" value="TctC"/>
    <property type="match status" value="1"/>
</dbReference>
<dbReference type="PANTHER" id="PTHR42928">
    <property type="entry name" value="TRICARBOXYLATE-BINDING PROTEIN"/>
    <property type="match status" value="1"/>
</dbReference>
<proteinExistence type="inferred from homology"/>
<feature type="signal peptide" evidence="2">
    <location>
        <begin position="1"/>
        <end position="25"/>
    </location>
</feature>
<dbReference type="InterPro" id="IPR042100">
    <property type="entry name" value="Bug_dom1"/>
</dbReference>
<dbReference type="SUPFAM" id="SSF53850">
    <property type="entry name" value="Periplasmic binding protein-like II"/>
    <property type="match status" value="1"/>
</dbReference>
<feature type="chain" id="PRO_5013102645" evidence="2">
    <location>
        <begin position="26"/>
        <end position="324"/>
    </location>
</feature>
<gene>
    <name evidence="3" type="ORF">CAL24_14940</name>
</gene>
<dbReference type="EMBL" id="NEVT01000006">
    <property type="protein sequence ID" value="OZI76425.1"/>
    <property type="molecule type" value="Genomic_DNA"/>
</dbReference>
<evidence type="ECO:0000313" key="4">
    <source>
        <dbReference type="Proteomes" id="UP000215633"/>
    </source>
</evidence>
<evidence type="ECO:0000256" key="1">
    <source>
        <dbReference type="ARBA" id="ARBA00006987"/>
    </source>
</evidence>
<dbReference type="InterPro" id="IPR005064">
    <property type="entry name" value="BUG"/>
</dbReference>
<dbReference type="Gene3D" id="3.40.190.150">
    <property type="entry name" value="Bordetella uptake gene, domain 1"/>
    <property type="match status" value="1"/>
</dbReference>
<name>A0A261VQP7_9BORD</name>
<dbReference type="Gene3D" id="3.40.190.10">
    <property type="entry name" value="Periplasmic binding protein-like II"/>
    <property type="match status" value="1"/>
</dbReference>
<keyword evidence="4" id="KW-1185">Reference proteome</keyword>
<dbReference type="CDD" id="cd13578">
    <property type="entry name" value="PBP2_Bug27"/>
    <property type="match status" value="1"/>
</dbReference>
<protein>
    <submittedName>
        <fullName evidence="3">LacI family transcriptional regulator</fullName>
    </submittedName>
</protein>
<accession>A0A261VQP7</accession>
<comment type="similarity">
    <text evidence="1">Belongs to the UPF0065 (bug) family.</text>
</comment>